<protein>
    <submittedName>
        <fullName evidence="2">Uncharacterized protein</fullName>
    </submittedName>
</protein>
<name>A0ABV0BQF7_9SPHI</name>
<accession>A0ABV0BQF7</accession>
<feature type="region of interest" description="Disordered" evidence="1">
    <location>
        <begin position="199"/>
        <end position="222"/>
    </location>
</feature>
<keyword evidence="3" id="KW-1185">Reference proteome</keyword>
<dbReference type="RefSeq" id="WP_346580909.1">
    <property type="nucleotide sequence ID" value="NZ_JBDJLH010000003.1"/>
</dbReference>
<sequence length="283" mass="33109">MKNTQKKLKAKHFRYLSKKNIKNPMIYIRDFFQQQTDIINWQNDINLFVTTGAYPAMSTGGYPENGYNCHQMIKQMEIAYVIFKQCGLPKHKNPLTLFDTRKDYFNYSYGPEFTCNNKKSPYDLIRKFFSYQPLQKWYKTMDDLMEQLTLKRSIGDEHFGDKIVVIREFLIRLAYALYYIYENGGITIPLPPYVHIQSRKQHEEAESNNETNESLGGPHDIRDEEKMSEMNSAELETKNKGANLKEDATHKITLLNVEAADHLDTVTTLEENMTCIQQTLQSP</sequence>
<gene>
    <name evidence="2" type="ORF">ABE541_05705</name>
</gene>
<dbReference type="EMBL" id="JBDJNQ010000002">
    <property type="protein sequence ID" value="MEN5376752.1"/>
    <property type="molecule type" value="Genomic_DNA"/>
</dbReference>
<organism evidence="2 3">
    <name type="scientific">Sphingobacterium kitahiroshimense</name>
    <dbReference type="NCBI Taxonomy" id="470446"/>
    <lineage>
        <taxon>Bacteria</taxon>
        <taxon>Pseudomonadati</taxon>
        <taxon>Bacteroidota</taxon>
        <taxon>Sphingobacteriia</taxon>
        <taxon>Sphingobacteriales</taxon>
        <taxon>Sphingobacteriaceae</taxon>
        <taxon>Sphingobacterium</taxon>
    </lineage>
</organism>
<evidence type="ECO:0000313" key="2">
    <source>
        <dbReference type="EMBL" id="MEN5376752.1"/>
    </source>
</evidence>
<dbReference type="Proteomes" id="UP001409291">
    <property type="component" value="Unassembled WGS sequence"/>
</dbReference>
<evidence type="ECO:0000256" key="1">
    <source>
        <dbReference type="SAM" id="MobiDB-lite"/>
    </source>
</evidence>
<evidence type="ECO:0000313" key="3">
    <source>
        <dbReference type="Proteomes" id="UP001409291"/>
    </source>
</evidence>
<reference evidence="2 3" key="1">
    <citation type="submission" date="2024-04" db="EMBL/GenBank/DDBJ databases">
        <title>WGS of bacteria from Torrens River.</title>
        <authorList>
            <person name="Wyrsch E.R."/>
            <person name="Drigo B."/>
        </authorList>
    </citation>
    <scope>NUCLEOTIDE SEQUENCE [LARGE SCALE GENOMIC DNA]</scope>
    <source>
        <strain evidence="2 3">TWI391</strain>
    </source>
</reference>
<proteinExistence type="predicted"/>
<comment type="caution">
    <text evidence="2">The sequence shown here is derived from an EMBL/GenBank/DDBJ whole genome shotgun (WGS) entry which is preliminary data.</text>
</comment>